<protein>
    <recommendedName>
        <fullName evidence="16">Adenosylcobinamide kinase</fullName>
        <ecNumber evidence="8">2.7.1.156</ecNumber>
        <ecNumber evidence="9">2.7.7.62</ecNumber>
    </recommendedName>
    <alternativeName>
        <fullName evidence="17">Adenosylcobinamide-phosphate guanylyltransferase</fullName>
    </alternativeName>
</protein>
<evidence type="ECO:0000256" key="7">
    <source>
        <dbReference type="ARBA" id="ARBA00007490"/>
    </source>
</evidence>
<dbReference type="Gene3D" id="3.40.50.300">
    <property type="entry name" value="P-loop containing nucleotide triphosphate hydrolases"/>
    <property type="match status" value="1"/>
</dbReference>
<feature type="binding site" evidence="19">
    <location>
        <position position="84"/>
    </location>
    <ligand>
        <name>GTP</name>
        <dbReference type="ChEBI" id="CHEBI:37565"/>
    </ligand>
</feature>
<evidence type="ECO:0000256" key="14">
    <source>
        <dbReference type="ARBA" id="ARBA00022840"/>
    </source>
</evidence>
<dbReference type="UniPathway" id="UPA00148">
    <property type="reaction ID" value="UER00236"/>
</dbReference>
<organism evidence="20 21">
    <name type="scientific">Lacrimispora algidixylanolytica</name>
    <dbReference type="NCBI Taxonomy" id="94868"/>
    <lineage>
        <taxon>Bacteria</taxon>
        <taxon>Bacillati</taxon>
        <taxon>Bacillota</taxon>
        <taxon>Clostridia</taxon>
        <taxon>Lachnospirales</taxon>
        <taxon>Lachnospiraceae</taxon>
        <taxon>Lacrimispora</taxon>
    </lineage>
</organism>
<comment type="catalytic activity">
    <reaction evidence="1">
        <text>adenosylcob(III)inamide + ATP = adenosylcob(III)inamide phosphate + ADP + H(+)</text>
        <dbReference type="Rhea" id="RHEA:15769"/>
        <dbReference type="ChEBI" id="CHEBI:2480"/>
        <dbReference type="ChEBI" id="CHEBI:15378"/>
        <dbReference type="ChEBI" id="CHEBI:30616"/>
        <dbReference type="ChEBI" id="CHEBI:58502"/>
        <dbReference type="ChEBI" id="CHEBI:456216"/>
        <dbReference type="EC" id="2.7.1.156"/>
    </reaction>
</comment>
<keyword evidence="15 19" id="KW-0342">GTP-binding</keyword>
<dbReference type="InterPro" id="IPR027417">
    <property type="entry name" value="P-loop_NTPase"/>
</dbReference>
<sequence length="181" mass="20335">MLTLVIGGSGSGKSEYAENVITSRSEGTRIYIATMKPWDEECEKRILRHRQMRAKKGFETVECYRNLKDLHVSEGNRNSVVLLECMSNLVSNELFGLGEKEEILLTPDETVEEILKGIHQIKNQTVNVTIVTNEVFSDGDSYSSQTNEYRRTLARINEKLAQIADCVIEVVAGIPINIKGN</sequence>
<dbReference type="PIRSF" id="PIRSF006135">
    <property type="entry name" value="CobU"/>
    <property type="match status" value="1"/>
</dbReference>
<evidence type="ECO:0000256" key="18">
    <source>
        <dbReference type="PIRSR" id="PIRSR006135-1"/>
    </source>
</evidence>
<dbReference type="Pfam" id="PF02283">
    <property type="entry name" value="CobU"/>
    <property type="match status" value="1"/>
</dbReference>
<keyword evidence="12 19" id="KW-0547">Nucleotide-binding</keyword>
<comment type="catalytic activity">
    <reaction evidence="2">
        <text>adenosylcob(III)inamide phosphate + GTP + H(+) = adenosylcob(III)inamide-GDP + diphosphate</text>
        <dbReference type="Rhea" id="RHEA:22712"/>
        <dbReference type="ChEBI" id="CHEBI:15378"/>
        <dbReference type="ChEBI" id="CHEBI:33019"/>
        <dbReference type="ChEBI" id="CHEBI:37565"/>
        <dbReference type="ChEBI" id="CHEBI:58502"/>
        <dbReference type="ChEBI" id="CHEBI:60487"/>
        <dbReference type="EC" id="2.7.7.62"/>
    </reaction>
</comment>
<dbReference type="GO" id="GO:0043752">
    <property type="term" value="F:adenosylcobinamide kinase activity"/>
    <property type="evidence" value="ECO:0007669"/>
    <property type="project" value="UniProtKB-EC"/>
</dbReference>
<keyword evidence="10" id="KW-0169">Cobalamin biosynthesis</keyword>
<evidence type="ECO:0000256" key="17">
    <source>
        <dbReference type="ARBA" id="ARBA00030571"/>
    </source>
</evidence>
<dbReference type="InterPro" id="IPR003203">
    <property type="entry name" value="CobU/CobP"/>
</dbReference>
<keyword evidence="14" id="KW-0067">ATP-binding</keyword>
<proteinExistence type="inferred from homology"/>
<dbReference type="AlphaFoldDB" id="A0A419STZ0"/>
<dbReference type="EC" id="2.7.1.156" evidence="8"/>
<dbReference type="GO" id="GO:0005525">
    <property type="term" value="F:GTP binding"/>
    <property type="evidence" value="ECO:0007669"/>
    <property type="project" value="UniProtKB-KW"/>
</dbReference>
<dbReference type="RefSeq" id="WP_120198659.1">
    <property type="nucleotide sequence ID" value="NZ_MCIA01000034.1"/>
</dbReference>
<evidence type="ECO:0000256" key="9">
    <source>
        <dbReference type="ARBA" id="ARBA00012523"/>
    </source>
</evidence>
<evidence type="ECO:0000256" key="12">
    <source>
        <dbReference type="ARBA" id="ARBA00022741"/>
    </source>
</evidence>
<dbReference type="GO" id="GO:0009236">
    <property type="term" value="P:cobalamin biosynthetic process"/>
    <property type="evidence" value="ECO:0007669"/>
    <property type="project" value="UniProtKB-UniPathway"/>
</dbReference>
<comment type="pathway">
    <text evidence="5">Cofactor biosynthesis; adenosylcobalamin biosynthesis; adenosylcobalamin from cob(II)yrinate a,c-diamide: step 6/7.</text>
</comment>
<evidence type="ECO:0000256" key="15">
    <source>
        <dbReference type="ARBA" id="ARBA00023134"/>
    </source>
</evidence>
<evidence type="ECO:0000313" key="20">
    <source>
        <dbReference type="EMBL" id="RKD28699.1"/>
    </source>
</evidence>
<reference evidence="20 21" key="1">
    <citation type="submission" date="2016-08" db="EMBL/GenBank/DDBJ databases">
        <title>A new outlook on sporulation: Clostridium algidixylanolyticum.</title>
        <authorList>
            <person name="Poppleton D.I."/>
            <person name="Gribaldo S."/>
        </authorList>
    </citation>
    <scope>NUCLEOTIDE SEQUENCE [LARGE SCALE GENOMIC DNA]</scope>
    <source>
        <strain evidence="20 21">SPL73</strain>
    </source>
</reference>
<evidence type="ECO:0000256" key="11">
    <source>
        <dbReference type="ARBA" id="ARBA00022679"/>
    </source>
</evidence>
<evidence type="ECO:0000256" key="2">
    <source>
        <dbReference type="ARBA" id="ARBA00000711"/>
    </source>
</evidence>
<accession>A0A419STZ0</accession>
<dbReference type="CDD" id="cd00544">
    <property type="entry name" value="CobU"/>
    <property type="match status" value="1"/>
</dbReference>
<keyword evidence="21" id="KW-1185">Reference proteome</keyword>
<evidence type="ECO:0000256" key="3">
    <source>
        <dbReference type="ARBA" id="ARBA00001522"/>
    </source>
</evidence>
<feature type="binding site" evidence="19">
    <location>
        <begin position="50"/>
        <end position="53"/>
    </location>
    <ligand>
        <name>GTP</name>
        <dbReference type="ChEBI" id="CHEBI:37565"/>
    </ligand>
</feature>
<evidence type="ECO:0000313" key="21">
    <source>
        <dbReference type="Proteomes" id="UP000284277"/>
    </source>
</evidence>
<evidence type="ECO:0000256" key="8">
    <source>
        <dbReference type="ARBA" id="ARBA00012016"/>
    </source>
</evidence>
<dbReference type="GO" id="GO:0008820">
    <property type="term" value="F:cobinamide phosphate guanylyltransferase activity"/>
    <property type="evidence" value="ECO:0007669"/>
    <property type="project" value="UniProtKB-EC"/>
</dbReference>
<comment type="caution">
    <text evidence="20">The sequence shown here is derived from an EMBL/GenBank/DDBJ whole genome shotgun (WGS) entry which is preliminary data.</text>
</comment>
<name>A0A419STZ0_9FIRM</name>
<dbReference type="SUPFAM" id="SSF52540">
    <property type="entry name" value="P-loop containing nucleoside triphosphate hydrolases"/>
    <property type="match status" value="1"/>
</dbReference>
<evidence type="ECO:0000256" key="10">
    <source>
        <dbReference type="ARBA" id="ARBA00022573"/>
    </source>
</evidence>
<dbReference type="PANTHER" id="PTHR34848">
    <property type="match status" value="1"/>
</dbReference>
<evidence type="ECO:0000256" key="16">
    <source>
        <dbReference type="ARBA" id="ARBA00029570"/>
    </source>
</evidence>
<dbReference type="PANTHER" id="PTHR34848:SF1">
    <property type="entry name" value="BIFUNCTIONAL ADENOSYLCOBALAMIN BIOSYNTHESIS PROTEIN COBU"/>
    <property type="match status" value="1"/>
</dbReference>
<evidence type="ECO:0000256" key="6">
    <source>
        <dbReference type="ARBA" id="ARBA00005159"/>
    </source>
</evidence>
<evidence type="ECO:0000256" key="5">
    <source>
        <dbReference type="ARBA" id="ARBA00004692"/>
    </source>
</evidence>
<comment type="similarity">
    <text evidence="7">Belongs to the CobU/CobP family.</text>
</comment>
<feature type="active site" description="GMP-histidine intermediate" evidence="18">
    <location>
        <position position="49"/>
    </location>
</feature>
<feature type="binding site" evidence="19">
    <location>
        <position position="62"/>
    </location>
    <ligand>
        <name>GTP</name>
        <dbReference type="ChEBI" id="CHEBI:37565"/>
    </ligand>
</feature>
<comment type="catalytic activity">
    <reaction evidence="3">
        <text>adenosylcob(III)inamide + GTP = adenosylcob(III)inamide phosphate + GDP + H(+)</text>
        <dbReference type="Rhea" id="RHEA:15765"/>
        <dbReference type="ChEBI" id="CHEBI:2480"/>
        <dbReference type="ChEBI" id="CHEBI:15378"/>
        <dbReference type="ChEBI" id="CHEBI:37565"/>
        <dbReference type="ChEBI" id="CHEBI:58189"/>
        <dbReference type="ChEBI" id="CHEBI:58502"/>
        <dbReference type="EC" id="2.7.1.156"/>
    </reaction>
</comment>
<feature type="binding site" evidence="19">
    <location>
        <begin position="7"/>
        <end position="14"/>
    </location>
    <ligand>
        <name>GTP</name>
        <dbReference type="ChEBI" id="CHEBI:37565"/>
    </ligand>
</feature>
<dbReference type="GO" id="GO:0005524">
    <property type="term" value="F:ATP binding"/>
    <property type="evidence" value="ECO:0007669"/>
    <property type="project" value="UniProtKB-KW"/>
</dbReference>
<keyword evidence="13" id="KW-0418">Kinase</keyword>
<gene>
    <name evidence="20" type="ORF">BET01_10845</name>
</gene>
<comment type="pathway">
    <text evidence="6">Cofactor biosynthesis; adenosylcobalamin biosynthesis; adenosylcobalamin from cob(II)yrinate a,c-diamide: step 5/7.</text>
</comment>
<comment type="function">
    <text evidence="4">Catalyzes ATP-dependent phosphorylation of adenosylcobinamide and addition of GMP to adenosylcobinamide phosphate.</text>
</comment>
<keyword evidence="11" id="KW-0808">Transferase</keyword>
<dbReference type="EMBL" id="MCIA01000034">
    <property type="protein sequence ID" value="RKD28699.1"/>
    <property type="molecule type" value="Genomic_DNA"/>
</dbReference>
<dbReference type="OrthoDB" id="9799422at2"/>
<evidence type="ECO:0000256" key="19">
    <source>
        <dbReference type="PIRSR" id="PIRSR006135-2"/>
    </source>
</evidence>
<evidence type="ECO:0000256" key="4">
    <source>
        <dbReference type="ARBA" id="ARBA00003889"/>
    </source>
</evidence>
<evidence type="ECO:0000256" key="13">
    <source>
        <dbReference type="ARBA" id="ARBA00022777"/>
    </source>
</evidence>
<evidence type="ECO:0000256" key="1">
    <source>
        <dbReference type="ARBA" id="ARBA00000312"/>
    </source>
</evidence>
<dbReference type="EC" id="2.7.7.62" evidence="9"/>
<dbReference type="Proteomes" id="UP000284277">
    <property type="component" value="Unassembled WGS sequence"/>
</dbReference>